<dbReference type="InterPro" id="IPR003718">
    <property type="entry name" value="OsmC/Ohr_fam"/>
</dbReference>
<dbReference type="InterPro" id="IPR036102">
    <property type="entry name" value="OsmC/Ohrsf"/>
</dbReference>
<keyword evidence="3" id="KW-1185">Reference proteome</keyword>
<dbReference type="OrthoDB" id="290036at2"/>
<dbReference type="SUPFAM" id="SSF82784">
    <property type="entry name" value="OsmC-like"/>
    <property type="match status" value="1"/>
</dbReference>
<proteinExistence type="predicted"/>
<name>A0A2A8CUB2_9BACT</name>
<dbReference type="InterPro" id="IPR015946">
    <property type="entry name" value="KH_dom-like_a/b"/>
</dbReference>
<protein>
    <submittedName>
        <fullName evidence="2">Osmotically inducible protein OsmC</fullName>
    </submittedName>
</protein>
<dbReference type="PANTHER" id="PTHR39624">
    <property type="entry name" value="PROTEIN INVOLVED IN RIMO-MEDIATED BETA-METHYLTHIOLATION OF RIBOSOMAL PROTEIN S12 YCAO"/>
    <property type="match status" value="1"/>
</dbReference>
<dbReference type="Proteomes" id="UP000220102">
    <property type="component" value="Unassembled WGS sequence"/>
</dbReference>
<feature type="region of interest" description="Disordered" evidence="1">
    <location>
        <begin position="17"/>
        <end position="37"/>
    </location>
</feature>
<dbReference type="EMBL" id="PDEQ01000009">
    <property type="protein sequence ID" value="PEN11492.1"/>
    <property type="molecule type" value="Genomic_DNA"/>
</dbReference>
<dbReference type="Gene3D" id="3.30.300.20">
    <property type="match status" value="1"/>
</dbReference>
<sequence>MVHIDVSYEGQLRCRATHEPSGNQLHTDAPVDNHGRGETFSPTDLVATGLGTCIVTIMGIYANKHDLDLGEMTVSIDKEMDGPPRHISKLTVTVDVPHAFDEKTERALRNAAEGCPVAKSLGPNTEIDLTIRFGQPVS</sequence>
<comment type="caution">
    <text evidence="2">The sequence shown here is derived from an EMBL/GenBank/DDBJ whole genome shotgun (WGS) entry which is preliminary data.</text>
</comment>
<gene>
    <name evidence="2" type="ORF">CRI94_15785</name>
</gene>
<reference evidence="2 3" key="1">
    <citation type="submission" date="2017-10" db="EMBL/GenBank/DDBJ databases">
        <title>Draft genome of Longibacter Salinarum.</title>
        <authorList>
            <person name="Goh K.M."/>
            <person name="Shamsir M.S."/>
            <person name="Lim S.W."/>
        </authorList>
    </citation>
    <scope>NUCLEOTIDE SEQUENCE [LARGE SCALE GENOMIC DNA]</scope>
    <source>
        <strain evidence="2 3">KCTC 52045</strain>
    </source>
</reference>
<evidence type="ECO:0000256" key="1">
    <source>
        <dbReference type="SAM" id="MobiDB-lite"/>
    </source>
</evidence>
<dbReference type="RefSeq" id="WP_098078185.1">
    <property type="nucleotide sequence ID" value="NZ_PDEQ01000009.1"/>
</dbReference>
<accession>A0A2A8CUB2</accession>
<evidence type="ECO:0000313" key="2">
    <source>
        <dbReference type="EMBL" id="PEN11492.1"/>
    </source>
</evidence>
<organism evidence="2 3">
    <name type="scientific">Longibacter salinarum</name>
    <dbReference type="NCBI Taxonomy" id="1850348"/>
    <lineage>
        <taxon>Bacteria</taxon>
        <taxon>Pseudomonadati</taxon>
        <taxon>Rhodothermota</taxon>
        <taxon>Rhodothermia</taxon>
        <taxon>Rhodothermales</taxon>
        <taxon>Salisaetaceae</taxon>
        <taxon>Longibacter</taxon>
    </lineage>
</organism>
<evidence type="ECO:0000313" key="3">
    <source>
        <dbReference type="Proteomes" id="UP000220102"/>
    </source>
</evidence>
<dbReference type="PANTHER" id="PTHR39624:SF2">
    <property type="entry name" value="OSMC-LIKE PROTEIN"/>
    <property type="match status" value="1"/>
</dbReference>
<dbReference type="Pfam" id="PF02566">
    <property type="entry name" value="OsmC"/>
    <property type="match status" value="1"/>
</dbReference>
<dbReference type="AlphaFoldDB" id="A0A2A8CUB2"/>